<evidence type="ECO:0000313" key="1">
    <source>
        <dbReference type="EMBL" id="TMV07568.1"/>
    </source>
</evidence>
<reference evidence="1 2" key="1">
    <citation type="submission" date="2019-05" db="EMBL/GenBank/DDBJ databases">
        <title>Ruegeria sp. nov., isolated from tidal flat.</title>
        <authorList>
            <person name="Kim W."/>
        </authorList>
    </citation>
    <scope>NUCLEOTIDE SEQUENCE [LARGE SCALE GENOMIC DNA]</scope>
    <source>
        <strain evidence="1 2">CAU 1488</strain>
    </source>
</reference>
<evidence type="ECO:0008006" key="3">
    <source>
        <dbReference type="Google" id="ProtNLM"/>
    </source>
</evidence>
<name>A0ABY2WYA5_9RHOB</name>
<dbReference type="InterPro" id="IPR014710">
    <property type="entry name" value="RmlC-like_jellyroll"/>
</dbReference>
<dbReference type="CDD" id="cd20282">
    <property type="entry name" value="cupin_DddQ"/>
    <property type="match status" value="1"/>
</dbReference>
<dbReference type="Gene3D" id="2.60.120.10">
    <property type="entry name" value="Jelly Rolls"/>
    <property type="match status" value="1"/>
</dbReference>
<proteinExistence type="predicted"/>
<gene>
    <name evidence="1" type="ORF">FGK63_08850</name>
</gene>
<dbReference type="Proteomes" id="UP001193035">
    <property type="component" value="Unassembled WGS sequence"/>
</dbReference>
<dbReference type="InterPro" id="IPR011051">
    <property type="entry name" value="RmlC_Cupin_sf"/>
</dbReference>
<dbReference type="RefSeq" id="WP_138841305.1">
    <property type="nucleotide sequence ID" value="NZ_VCPD01000003.1"/>
</dbReference>
<protein>
    <recommendedName>
        <fullName evidence="3">Cupin domain-containing protein</fullName>
    </recommendedName>
</protein>
<dbReference type="InterPro" id="IPR031723">
    <property type="entry name" value="DMSP_lyase"/>
</dbReference>
<keyword evidence="2" id="KW-1185">Reference proteome</keyword>
<sequence>MTTLEDVLEAARLLHAAHPDLAAFAPWPRDLTPSGLQPRPIPATDLVAAFAHSGTPLTNALIDAVRATAHLAEWKRTYTEEEVGADFRNRYGYFELFGPTGHFHSNQLRGYVAYWGEGLSYDWHSHQAEELYLTLGGGALFKVDGDEAHVGPGQTRAHASWQSHAMITTEQPILTFVLWRGEGMADLPKMDAA</sequence>
<evidence type="ECO:0000313" key="2">
    <source>
        <dbReference type="Proteomes" id="UP001193035"/>
    </source>
</evidence>
<dbReference type="SUPFAM" id="SSF51182">
    <property type="entry name" value="RmlC-like cupins"/>
    <property type="match status" value="1"/>
</dbReference>
<accession>A0ABY2WYA5</accession>
<organism evidence="1 2">
    <name type="scientific">Ruegeria sediminis</name>
    <dbReference type="NCBI Taxonomy" id="2583820"/>
    <lineage>
        <taxon>Bacteria</taxon>
        <taxon>Pseudomonadati</taxon>
        <taxon>Pseudomonadota</taxon>
        <taxon>Alphaproteobacteria</taxon>
        <taxon>Rhodobacterales</taxon>
        <taxon>Roseobacteraceae</taxon>
        <taxon>Ruegeria</taxon>
    </lineage>
</organism>
<dbReference type="Pfam" id="PF16867">
    <property type="entry name" value="DMSP_lyase"/>
    <property type="match status" value="1"/>
</dbReference>
<comment type="caution">
    <text evidence="1">The sequence shown here is derived from an EMBL/GenBank/DDBJ whole genome shotgun (WGS) entry which is preliminary data.</text>
</comment>
<dbReference type="EMBL" id="VCPD01000003">
    <property type="protein sequence ID" value="TMV07568.1"/>
    <property type="molecule type" value="Genomic_DNA"/>
</dbReference>